<dbReference type="Gene3D" id="1.10.8.1060">
    <property type="entry name" value="Corynebacterium glutamicum thioredoxin-dependent arsenate reductase, N-terminal domain"/>
    <property type="match status" value="1"/>
</dbReference>
<dbReference type="InterPro" id="IPR036196">
    <property type="entry name" value="Ptyr_pPase_sf"/>
</dbReference>
<dbReference type="Gene3D" id="3.40.50.2300">
    <property type="match status" value="1"/>
</dbReference>
<organism evidence="4 5">
    <name type="scientific">Nocardia bovistercoris</name>
    <dbReference type="NCBI Taxonomy" id="2785916"/>
    <lineage>
        <taxon>Bacteria</taxon>
        <taxon>Bacillati</taxon>
        <taxon>Actinomycetota</taxon>
        <taxon>Actinomycetes</taxon>
        <taxon>Mycobacteriales</taxon>
        <taxon>Nocardiaceae</taxon>
        <taxon>Nocardia</taxon>
    </lineage>
</organism>
<evidence type="ECO:0000256" key="1">
    <source>
        <dbReference type="ARBA" id="ARBA00022849"/>
    </source>
</evidence>
<dbReference type="SMART" id="SM00226">
    <property type="entry name" value="LMWPc"/>
    <property type="match status" value="1"/>
</dbReference>
<evidence type="ECO:0000256" key="2">
    <source>
        <dbReference type="SAM" id="MobiDB-lite"/>
    </source>
</evidence>
<dbReference type="Pfam" id="PF21234">
    <property type="entry name" value="Phosphatase-like_N"/>
    <property type="match status" value="1"/>
</dbReference>
<dbReference type="Proteomes" id="UP000655751">
    <property type="component" value="Unassembled WGS sequence"/>
</dbReference>
<dbReference type="NCBIfam" id="NF046112">
    <property type="entry name" value="MSMEG_6209_Nter"/>
    <property type="match status" value="1"/>
</dbReference>
<comment type="caution">
    <text evidence="4">The sequence shown here is derived from an EMBL/GenBank/DDBJ whole genome shotgun (WGS) entry which is preliminary data.</text>
</comment>
<keyword evidence="5" id="KW-1185">Reference proteome</keyword>
<protein>
    <submittedName>
        <fullName evidence="4">Arsenate reductase ArsC</fullName>
    </submittedName>
</protein>
<evidence type="ECO:0000259" key="3">
    <source>
        <dbReference type="SMART" id="SM00226"/>
    </source>
</evidence>
<dbReference type="Pfam" id="PF01451">
    <property type="entry name" value="LMWPc"/>
    <property type="match status" value="1"/>
</dbReference>
<dbReference type="CDD" id="cd16345">
    <property type="entry name" value="LMWP_ArsC"/>
    <property type="match status" value="1"/>
</dbReference>
<feature type="region of interest" description="Disordered" evidence="2">
    <location>
        <begin position="1"/>
        <end position="29"/>
    </location>
</feature>
<name>A0A931N5Y2_9NOCA</name>
<dbReference type="EMBL" id="JADMLG010000009">
    <property type="protein sequence ID" value="MBH0779138.1"/>
    <property type="molecule type" value="Genomic_DNA"/>
</dbReference>
<evidence type="ECO:0000313" key="5">
    <source>
        <dbReference type="Proteomes" id="UP000655751"/>
    </source>
</evidence>
<reference evidence="4" key="1">
    <citation type="submission" date="2020-11" db="EMBL/GenBank/DDBJ databases">
        <title>Nocardia NEAU-351.nov., a novel actinomycete isolated from the cow dung.</title>
        <authorList>
            <person name="Zhang X."/>
        </authorList>
    </citation>
    <scope>NUCLEOTIDE SEQUENCE</scope>
    <source>
        <strain evidence="4">NEAU-351</strain>
    </source>
</reference>
<feature type="domain" description="Phosphotyrosine protein phosphatase I" evidence="3">
    <location>
        <begin position="133"/>
        <end position="258"/>
    </location>
</feature>
<dbReference type="InterPro" id="IPR048716">
    <property type="entry name" value="Phosphatase-like_N"/>
</dbReference>
<dbReference type="AlphaFoldDB" id="A0A931N5Y2"/>
<proteinExistence type="predicted"/>
<keyword evidence="1" id="KW-0059">Arsenical resistance</keyword>
<sequence>MRRVSTNSIRDIGPGRSTRGDRPGSQDSCEVRLPLQVPRGETGRVSDLSATRPFRLLALDHDVALELAEERLRLKFVTLFDWDTVHDCLESSYDEFVASSRVPTYLPVLAERFCRRHLEARARDEGKRQRVDPTVLFLCTHNAGRSQIALGFFDHLARGRAVAWSGGLEPSAALNPAAVEAMAEIGIDIGLGRPKRWTYEILRAADIVVTMGCGDICPLVPGPRYVEWIIEDPAGLDVDQVRPIRDEIGRRVADLLVELDVLAVH</sequence>
<dbReference type="PANTHER" id="PTHR43428">
    <property type="entry name" value="ARSENATE REDUCTASE"/>
    <property type="match status" value="1"/>
</dbReference>
<accession>A0A931N5Y2</accession>
<dbReference type="GO" id="GO:0046685">
    <property type="term" value="P:response to arsenic-containing substance"/>
    <property type="evidence" value="ECO:0007669"/>
    <property type="project" value="UniProtKB-KW"/>
</dbReference>
<evidence type="ECO:0000313" key="4">
    <source>
        <dbReference type="EMBL" id="MBH0779138.1"/>
    </source>
</evidence>
<dbReference type="PANTHER" id="PTHR43428:SF1">
    <property type="entry name" value="ARSENATE REDUCTASE"/>
    <property type="match status" value="1"/>
</dbReference>
<dbReference type="SUPFAM" id="SSF52788">
    <property type="entry name" value="Phosphotyrosine protein phosphatases I"/>
    <property type="match status" value="1"/>
</dbReference>
<dbReference type="InterPro" id="IPR023485">
    <property type="entry name" value="Ptyr_pPase"/>
</dbReference>
<gene>
    <name evidence="4" type="ORF">IT779_22975</name>
</gene>